<dbReference type="InterPro" id="IPR055322">
    <property type="entry name" value="C3orf49-like"/>
</dbReference>
<dbReference type="KEGG" id="gsh:117351386"/>
<dbReference type="GeneID" id="117351386"/>
<accession>A0A6P8PEY3</accession>
<dbReference type="AlphaFoldDB" id="A0A6P8PEY3"/>
<name>A0A6P8PEY3_GEOSA</name>
<evidence type="ECO:0000313" key="3">
    <source>
        <dbReference type="RefSeq" id="XP_033782504.1"/>
    </source>
</evidence>
<dbReference type="PANTHER" id="PTHR36473:SF1">
    <property type="entry name" value="GENE 11100-RELATED"/>
    <property type="match status" value="1"/>
</dbReference>
<gene>
    <name evidence="3" type="primary">C17H3orf49</name>
</gene>
<evidence type="ECO:0000256" key="1">
    <source>
        <dbReference type="SAM" id="MobiDB-lite"/>
    </source>
</evidence>
<evidence type="ECO:0000313" key="2">
    <source>
        <dbReference type="Proteomes" id="UP000515159"/>
    </source>
</evidence>
<reference evidence="3" key="1">
    <citation type="submission" date="2025-08" db="UniProtKB">
        <authorList>
            <consortium name="RefSeq"/>
        </authorList>
    </citation>
    <scope>IDENTIFICATION</scope>
</reference>
<dbReference type="CTD" id="142468501"/>
<feature type="region of interest" description="Disordered" evidence="1">
    <location>
        <begin position="30"/>
        <end position="51"/>
    </location>
</feature>
<dbReference type="InParanoid" id="A0A6P8PEY3"/>
<dbReference type="Proteomes" id="UP000515159">
    <property type="component" value="Chromosome 17"/>
</dbReference>
<organism evidence="2 3">
    <name type="scientific">Geotrypetes seraphini</name>
    <name type="common">Gaboon caecilian</name>
    <name type="synonym">Caecilia seraphini</name>
    <dbReference type="NCBI Taxonomy" id="260995"/>
    <lineage>
        <taxon>Eukaryota</taxon>
        <taxon>Metazoa</taxon>
        <taxon>Chordata</taxon>
        <taxon>Craniata</taxon>
        <taxon>Vertebrata</taxon>
        <taxon>Euteleostomi</taxon>
        <taxon>Amphibia</taxon>
        <taxon>Gymnophiona</taxon>
        <taxon>Geotrypetes</taxon>
    </lineage>
</organism>
<proteinExistence type="predicted"/>
<dbReference type="OrthoDB" id="9042669at2759"/>
<dbReference type="PANTHER" id="PTHR36473">
    <property type="entry name" value="CHROMOSOME 3 OPEN READING FRAME 49"/>
    <property type="match status" value="1"/>
</dbReference>
<dbReference type="RefSeq" id="XP_033782504.1">
    <property type="nucleotide sequence ID" value="XM_033926613.1"/>
</dbReference>
<sequence length="269" mass="30530">MWMPSEDSLSCRWPGAASNNLTSQSVLIPEEETASANDAKPLDTREPKKKNFATKMKLTVAKMLPSNFREPKTVKQQNPRTEGHTENKVTILLSTQSLLPKLMKELPSPKLFHKTKVDRLAQKATMQLDVNVVKAETERITGKNTVVRSRNVTRRISVTSLPTGLKKVPYPSKKKHFSVIKRKKKTKAQVLHHPDLTIENLQVQVDDLIETIADKSTQLLAQRQAELQHCQYLGDEILQSSKQFQRISKKNSRKYRLKNGCLPCVCCCC</sequence>
<keyword evidence="2" id="KW-1185">Reference proteome</keyword>
<protein>
    <submittedName>
        <fullName evidence="3">Uncharacterized protein</fullName>
    </submittedName>
</protein>